<dbReference type="PANTHER" id="PTHR34219">
    <property type="entry name" value="IRON-REGULATED INNER MEMBRANE PROTEIN-RELATED"/>
    <property type="match status" value="1"/>
</dbReference>
<dbReference type="Pfam" id="PF03929">
    <property type="entry name" value="PepSY_TM"/>
    <property type="match status" value="1"/>
</dbReference>
<gene>
    <name evidence="2" type="ORF">AAW51_2956</name>
</gene>
<accession>A0A0G3BJS9</accession>
<name>A0A0G3BJS9_9BURK</name>
<keyword evidence="1" id="KW-0812">Transmembrane</keyword>
<evidence type="ECO:0000313" key="2">
    <source>
        <dbReference type="EMBL" id="AKJ29647.1"/>
    </source>
</evidence>
<dbReference type="EMBL" id="CP011371">
    <property type="protein sequence ID" value="AKJ29647.1"/>
    <property type="molecule type" value="Genomic_DNA"/>
</dbReference>
<evidence type="ECO:0000313" key="3">
    <source>
        <dbReference type="Proteomes" id="UP000035352"/>
    </source>
</evidence>
<dbReference type="Proteomes" id="UP000035352">
    <property type="component" value="Chromosome"/>
</dbReference>
<keyword evidence="1" id="KW-0472">Membrane</keyword>
<dbReference type="RefSeq" id="WP_047195211.1">
    <property type="nucleotide sequence ID" value="NZ_CP011371.1"/>
</dbReference>
<evidence type="ECO:0000256" key="1">
    <source>
        <dbReference type="SAM" id="Phobius"/>
    </source>
</evidence>
<dbReference type="STRING" id="413882.AAW51_2956"/>
<feature type="transmembrane region" description="Helical" evidence="1">
    <location>
        <begin position="185"/>
        <end position="209"/>
    </location>
</feature>
<keyword evidence="3" id="KW-1185">Reference proteome</keyword>
<feature type="transmembrane region" description="Helical" evidence="1">
    <location>
        <begin position="141"/>
        <end position="164"/>
    </location>
</feature>
<dbReference type="PATRIC" id="fig|413882.6.peg.3086"/>
<evidence type="ECO:0008006" key="4">
    <source>
        <dbReference type="Google" id="ProtNLM"/>
    </source>
</evidence>
<dbReference type="KEGG" id="pbh:AAW51_2956"/>
<keyword evidence="1" id="KW-1133">Transmembrane helix</keyword>
<protein>
    <recommendedName>
        <fullName evidence="4">Iron-regulated membrane protein</fullName>
    </recommendedName>
</protein>
<dbReference type="InterPro" id="IPR005625">
    <property type="entry name" value="PepSY-ass_TM"/>
</dbReference>
<dbReference type="AlphaFoldDB" id="A0A0G3BJS9"/>
<proteinExistence type="predicted"/>
<reference evidence="2 3" key="1">
    <citation type="submission" date="2015-05" db="EMBL/GenBank/DDBJ databases">
        <authorList>
            <person name="Tang B."/>
            <person name="Yu Y."/>
        </authorList>
    </citation>
    <scope>NUCLEOTIDE SEQUENCE [LARGE SCALE GENOMIC DNA]</scope>
    <source>
        <strain evidence="2 3">DSM 7029</strain>
    </source>
</reference>
<organism evidence="2 3">
    <name type="scientific">Caldimonas brevitalea</name>
    <dbReference type="NCBI Taxonomy" id="413882"/>
    <lineage>
        <taxon>Bacteria</taxon>
        <taxon>Pseudomonadati</taxon>
        <taxon>Pseudomonadota</taxon>
        <taxon>Betaproteobacteria</taxon>
        <taxon>Burkholderiales</taxon>
        <taxon>Sphaerotilaceae</taxon>
        <taxon>Caldimonas</taxon>
    </lineage>
</organism>
<feature type="transmembrane region" description="Helical" evidence="1">
    <location>
        <begin position="331"/>
        <end position="352"/>
    </location>
</feature>
<sequence>MARAKARQAWRLAHRWLGLSLGLLLLLSGLTGAALVVARPLDAWAHPELFRATPVTGEVQLDAIRQRLVHEFGSGTTLTFRPPRVAGEALQVFVRGDAWHGTLHLDPASGDELGRRGEHEGVFNFLFELHATLLLEDTGRAVLATAVLAYLVLLVSGVVLWWPARWCHAVRIKLDAGMLRALFDLHRVTGAALGLGILVSVVSGAYMAWRPLSAWVTQVSGGVARSAPALPATAAASQPVSLDAVVAEARRRLPQGQLGYVQWPPAGKAGRVRLRLPDDPHPNGLSSVYFDPRDGAVLAVHRWHELDTGARAYTWVYPLHIGSLGGPWQTVVNLLFGAALAGLGGSGLVLWWQRRARPAPARGRAVGVEGAPPKG</sequence>